<dbReference type="STRING" id="576117.SAMN04488138_104261"/>
<evidence type="ECO:0000313" key="1">
    <source>
        <dbReference type="EMBL" id="SFJ41007.1"/>
    </source>
</evidence>
<keyword evidence="2" id="KW-1185">Reference proteome</keyword>
<dbReference type="AlphaFoldDB" id="A0A1I3R6N1"/>
<proteinExistence type="predicted"/>
<organism evidence="1 2">
    <name type="scientific">Celeribacter halophilus</name>
    <dbReference type="NCBI Taxonomy" id="576117"/>
    <lineage>
        <taxon>Bacteria</taxon>
        <taxon>Pseudomonadati</taxon>
        <taxon>Pseudomonadota</taxon>
        <taxon>Alphaproteobacteria</taxon>
        <taxon>Rhodobacterales</taxon>
        <taxon>Roseobacteraceae</taxon>
        <taxon>Celeribacter</taxon>
    </lineage>
</organism>
<dbReference type="CDD" id="cd01029">
    <property type="entry name" value="TOPRIM_primases"/>
    <property type="match status" value="1"/>
</dbReference>
<reference evidence="1 2" key="1">
    <citation type="submission" date="2016-10" db="EMBL/GenBank/DDBJ databases">
        <authorList>
            <person name="de Groot N.N."/>
        </authorList>
    </citation>
    <scope>NUCLEOTIDE SEQUENCE [LARGE SCALE GENOMIC DNA]</scope>
    <source>
        <strain evidence="1 2">CGMCC 1.8891</strain>
    </source>
</reference>
<sequence>MSVNIAELRHPKAGKPTSQYVYRNEDGTAALVANRFDRGSEKFFIPYDLVANDWKAPERRPLYRLDELVAANEDRAVIVTEGEKCADALASLGFVATTTYGGAQAPHMSDLSPLNGRNVYVWPDKDEAGQSYAQKLCATLRSVSGTVAKVIPISDLTLRSVTYGYEGKETSNARNVTYGKGWDAADAVAAGWTVGNVNTLLKLAAPYEGSSSEDGPQIATPMPANDNDAPELFEGIDLWHTPEGKPYASIKRGDGSAPWETFALESAAFKRLLAHAAYQTSGKVPPAAKLDDQVRQMIGEALFEGERREVFTRIGRGPDTLGPDSIVLDLGRPDWSTVRITAEGWSIRNGAIQTTTAPRFKRAPSMAPLPVPIRGNAGIDLLRRFVNVATDDDFRLMVGWLMGCLRPSGPYPLMILTGEQGSAKSTTSKVLRALIDPSTLATRSFPSDERDLVIAAQGAHVLAFDNISKVKPAMADALCRLATGGGFATRKLHSDADEVLFDATRPVILNGIPALAERADLSDRAISLHLPTIPPHGRAFETDFWAEFEDAQPLILAALLDAASHALASVAHVTLSERPRMADFARWVTASEPALGWTQGAFLEAYAANRKEAAEVALDGNAVASAVLMLVREQGRWRGTATDLTSHLRMLYPALTESAEAFPRQAAAFGAELRRVTPLLRTHGVEVAHLREGKERRRVVSVSKREGWEGE</sequence>
<evidence type="ECO:0000313" key="2">
    <source>
        <dbReference type="Proteomes" id="UP000183299"/>
    </source>
</evidence>
<dbReference type="InterPro" id="IPR034154">
    <property type="entry name" value="TOPRIM_DnaG/twinkle"/>
</dbReference>
<dbReference type="RefSeq" id="WP_066605260.1">
    <property type="nucleotide sequence ID" value="NZ_FORY01000004.1"/>
</dbReference>
<dbReference type="GeneID" id="98667237"/>
<name>A0A1I3R6N1_9RHOB</name>
<dbReference type="EMBL" id="FORY01000004">
    <property type="protein sequence ID" value="SFJ41007.1"/>
    <property type="molecule type" value="Genomic_DNA"/>
</dbReference>
<accession>A0A1I3R6N1</accession>
<evidence type="ECO:0008006" key="3">
    <source>
        <dbReference type="Google" id="ProtNLM"/>
    </source>
</evidence>
<dbReference type="Gene3D" id="3.40.1360.10">
    <property type="match status" value="1"/>
</dbReference>
<gene>
    <name evidence="1" type="ORF">SAMN04488138_104261</name>
</gene>
<protein>
    <recommendedName>
        <fullName evidence="3">Toprim domain-containing protein</fullName>
    </recommendedName>
</protein>
<dbReference type="OrthoDB" id="784829at2"/>
<dbReference type="Proteomes" id="UP000183299">
    <property type="component" value="Unassembled WGS sequence"/>
</dbReference>